<keyword evidence="2" id="KW-0812">Transmembrane</keyword>
<accession>A0A366IJI6</accession>
<dbReference type="AlphaFoldDB" id="A0A366IJI6"/>
<dbReference type="EMBL" id="QNSB01000004">
    <property type="protein sequence ID" value="RBP72065.1"/>
    <property type="molecule type" value="Genomic_DNA"/>
</dbReference>
<feature type="transmembrane region" description="Helical" evidence="2">
    <location>
        <begin position="182"/>
        <end position="206"/>
    </location>
</feature>
<organism evidence="3 4">
    <name type="scientific">Brevibacterium celere</name>
    <dbReference type="NCBI Taxonomy" id="225845"/>
    <lineage>
        <taxon>Bacteria</taxon>
        <taxon>Bacillati</taxon>
        <taxon>Actinomycetota</taxon>
        <taxon>Actinomycetes</taxon>
        <taxon>Micrococcales</taxon>
        <taxon>Brevibacteriaceae</taxon>
        <taxon>Brevibacterium</taxon>
    </lineage>
</organism>
<proteinExistence type="predicted"/>
<feature type="transmembrane region" description="Helical" evidence="2">
    <location>
        <begin position="99"/>
        <end position="119"/>
    </location>
</feature>
<dbReference type="PANTHER" id="PTHR34989:SF1">
    <property type="entry name" value="PROTEIN HDED"/>
    <property type="match status" value="1"/>
</dbReference>
<dbReference type="InterPro" id="IPR052712">
    <property type="entry name" value="Acid_resist_chaperone_HdeD"/>
</dbReference>
<feature type="transmembrane region" description="Helical" evidence="2">
    <location>
        <begin position="157"/>
        <end position="176"/>
    </location>
</feature>
<feature type="region of interest" description="Disordered" evidence="1">
    <location>
        <begin position="1"/>
        <end position="25"/>
    </location>
</feature>
<dbReference type="PANTHER" id="PTHR34989">
    <property type="entry name" value="PROTEIN HDED"/>
    <property type="match status" value="1"/>
</dbReference>
<dbReference type="Pfam" id="PF03729">
    <property type="entry name" value="DUF308"/>
    <property type="match status" value="2"/>
</dbReference>
<feature type="transmembrane region" description="Helical" evidence="2">
    <location>
        <begin position="125"/>
        <end position="145"/>
    </location>
</feature>
<dbReference type="InterPro" id="IPR005325">
    <property type="entry name" value="DUF308_memb"/>
</dbReference>
<keyword evidence="2" id="KW-1133">Transmembrane helix</keyword>
<dbReference type="GO" id="GO:0005886">
    <property type="term" value="C:plasma membrane"/>
    <property type="evidence" value="ECO:0007669"/>
    <property type="project" value="TreeGrafter"/>
</dbReference>
<dbReference type="RefSeq" id="WP_113903629.1">
    <property type="nucleotide sequence ID" value="NZ_QNSB01000004.1"/>
</dbReference>
<protein>
    <submittedName>
        <fullName evidence="3">Uncharacterized membrane protein HdeD (DUF308 family)</fullName>
    </submittedName>
</protein>
<gene>
    <name evidence="3" type="ORF">DFO65_10420</name>
</gene>
<evidence type="ECO:0000256" key="1">
    <source>
        <dbReference type="SAM" id="MobiDB-lite"/>
    </source>
</evidence>
<feature type="transmembrane region" description="Helical" evidence="2">
    <location>
        <begin position="67"/>
        <end position="87"/>
    </location>
</feature>
<keyword evidence="4" id="KW-1185">Reference proteome</keyword>
<comment type="caution">
    <text evidence="3">The sequence shown here is derived from an EMBL/GenBank/DDBJ whole genome shotgun (WGS) entry which is preliminary data.</text>
</comment>
<feature type="transmembrane region" description="Helical" evidence="2">
    <location>
        <begin position="41"/>
        <end position="61"/>
    </location>
</feature>
<dbReference type="Proteomes" id="UP000253509">
    <property type="component" value="Unassembled WGS sequence"/>
</dbReference>
<evidence type="ECO:0000313" key="3">
    <source>
        <dbReference type="EMBL" id="RBP72065.1"/>
    </source>
</evidence>
<keyword evidence="2" id="KW-0472">Membrane</keyword>
<evidence type="ECO:0000256" key="2">
    <source>
        <dbReference type="SAM" id="Phobius"/>
    </source>
</evidence>
<evidence type="ECO:0000313" key="4">
    <source>
        <dbReference type="Proteomes" id="UP000253509"/>
    </source>
</evidence>
<sequence>MSSFPTSGDPDARDTGRDELGSPLLPPGAPQSLLTDLARGVFWIVVLRGVLAVLFGLLLLFAPALVAIAVGVYIGVWLVIDGILTIVNANAARRRGLPWGWELTAGIAYIVAGILIMLAPAMFTVVTGAVLLWLLAFGMLIRGILTLASTSFRGWSKALGVLDIVFAVIVMIMLFVSPGATVAALLWVIAVYTIVLGVALIAMAIVARSQAKREGAAR</sequence>
<reference evidence="3 4" key="1">
    <citation type="submission" date="2018-06" db="EMBL/GenBank/DDBJ databases">
        <title>Freshwater and sediment microbial communities from various areas in North America, analyzing microbe dynamics in response to fracking.</title>
        <authorList>
            <person name="Lamendella R."/>
        </authorList>
    </citation>
    <scope>NUCLEOTIDE SEQUENCE [LARGE SCALE GENOMIC DNA]</scope>
    <source>
        <strain evidence="3 4">3b_TX</strain>
    </source>
</reference>
<name>A0A366IJI6_9MICO</name>
<feature type="compositionally biased region" description="Basic and acidic residues" evidence="1">
    <location>
        <begin position="10"/>
        <end position="20"/>
    </location>
</feature>